<dbReference type="InterPro" id="IPR005814">
    <property type="entry name" value="Aminotrans_3"/>
</dbReference>
<proteinExistence type="inferred from homology"/>
<keyword evidence="5 6" id="KW-0663">Pyridoxal phosphate</keyword>
<dbReference type="Gene3D" id="3.40.640.10">
    <property type="entry name" value="Type I PLP-dependent aspartate aminotransferase-like (Major domain)"/>
    <property type="match status" value="1"/>
</dbReference>
<sequence>MGGTGMMANLARGAVRAALDAYYRHSPAAVAKLNDVVAKRGEGSWVWTSDGRKFLDFASGIGVTSTGHCHPKVVSAVQAQAATVVHAQQNVFGAHERAMELAERLHKRVVPAGLPRFFFCNSGAEAVDNAVKVARAHTGRPNVIVFEGGYHGRTIGSMSLTTSKTVYRAGFGPLMPGVFVAPYPNCLHCGVQKEWGRSGYHPAPYVPPFDSPDARRCCGSPIDSIEWMLQMQTAPSETAAILLEPVLGEGGFLTPPPGFLRTLRQLCTKHGIMLIADEVQSGAGRTGTWWGYQQFDGGDMDPDLIIFAKGIASGYPFAGLAARADAFDKLGPGTMGGTYGGNAVSCAAAVATIDVIESEGVLQNVAARGQQLMKGLVALAEKHPNVIIDVRGRGLMVGVELAGPKGIASSLTRAAAKRDVLLMTAGSRETVRFLPCLTVTESEVDTCLGVVAESLAEALGGQ</sequence>
<dbReference type="SUPFAM" id="SSF53383">
    <property type="entry name" value="PLP-dependent transferases"/>
    <property type="match status" value="1"/>
</dbReference>
<reference evidence="7" key="1">
    <citation type="submission" date="2021-01" db="EMBL/GenBank/DDBJ databases">
        <authorList>
            <person name="Corre E."/>
            <person name="Pelletier E."/>
            <person name="Niang G."/>
            <person name="Scheremetjew M."/>
            <person name="Finn R."/>
            <person name="Kale V."/>
            <person name="Holt S."/>
            <person name="Cochrane G."/>
            <person name="Meng A."/>
            <person name="Brown T."/>
            <person name="Cohen L."/>
        </authorList>
    </citation>
    <scope>NUCLEOTIDE SEQUENCE</scope>
    <source>
        <strain evidence="7">CCMP219</strain>
    </source>
</reference>
<accession>A0A7R9V468</accession>
<dbReference type="GO" id="GO:0042802">
    <property type="term" value="F:identical protein binding"/>
    <property type="evidence" value="ECO:0007669"/>
    <property type="project" value="TreeGrafter"/>
</dbReference>
<dbReference type="PANTHER" id="PTHR11986">
    <property type="entry name" value="AMINOTRANSFERASE CLASS III"/>
    <property type="match status" value="1"/>
</dbReference>
<gene>
    <name evidence="7" type="ORF">CEUR00632_LOCUS4274</name>
</gene>
<evidence type="ECO:0000256" key="1">
    <source>
        <dbReference type="ARBA" id="ARBA00001933"/>
    </source>
</evidence>
<dbReference type="InterPro" id="IPR015424">
    <property type="entry name" value="PyrdxlP-dep_Trfase"/>
</dbReference>
<keyword evidence="4" id="KW-0808">Transferase</keyword>
<organism evidence="7">
    <name type="scientific">Chlamydomonas euryale</name>
    <dbReference type="NCBI Taxonomy" id="1486919"/>
    <lineage>
        <taxon>Eukaryota</taxon>
        <taxon>Viridiplantae</taxon>
        <taxon>Chlorophyta</taxon>
        <taxon>core chlorophytes</taxon>
        <taxon>Chlorophyceae</taxon>
        <taxon>CS clade</taxon>
        <taxon>Chlamydomonadales</taxon>
        <taxon>Chlamydomonadaceae</taxon>
        <taxon>Chlamydomonas</taxon>
    </lineage>
</organism>
<dbReference type="InterPro" id="IPR050103">
    <property type="entry name" value="Class-III_PLP-dep_AT"/>
</dbReference>
<keyword evidence="3" id="KW-0032">Aminotransferase</keyword>
<dbReference type="CDD" id="cd00610">
    <property type="entry name" value="OAT_like"/>
    <property type="match status" value="1"/>
</dbReference>
<dbReference type="GO" id="GO:0030170">
    <property type="term" value="F:pyridoxal phosphate binding"/>
    <property type="evidence" value="ECO:0007669"/>
    <property type="project" value="InterPro"/>
</dbReference>
<evidence type="ECO:0000256" key="4">
    <source>
        <dbReference type="ARBA" id="ARBA00022679"/>
    </source>
</evidence>
<dbReference type="PROSITE" id="PS00600">
    <property type="entry name" value="AA_TRANSFER_CLASS_3"/>
    <property type="match status" value="1"/>
</dbReference>
<evidence type="ECO:0000256" key="3">
    <source>
        <dbReference type="ARBA" id="ARBA00022576"/>
    </source>
</evidence>
<dbReference type="PIRSF" id="PIRSF000521">
    <property type="entry name" value="Transaminase_4ab_Lys_Orn"/>
    <property type="match status" value="1"/>
</dbReference>
<dbReference type="InterPro" id="IPR049704">
    <property type="entry name" value="Aminotrans_3_PPA_site"/>
</dbReference>
<dbReference type="GO" id="GO:0008483">
    <property type="term" value="F:transaminase activity"/>
    <property type="evidence" value="ECO:0007669"/>
    <property type="project" value="UniProtKB-KW"/>
</dbReference>
<protein>
    <recommendedName>
        <fullName evidence="8">Acetylornithine transaminase</fullName>
    </recommendedName>
</protein>
<dbReference type="AlphaFoldDB" id="A0A7R9V468"/>
<dbReference type="InterPro" id="IPR015422">
    <property type="entry name" value="PyrdxlP-dep_Trfase_small"/>
</dbReference>
<evidence type="ECO:0000313" key="7">
    <source>
        <dbReference type="EMBL" id="CAD8284239.1"/>
    </source>
</evidence>
<evidence type="ECO:0008006" key="8">
    <source>
        <dbReference type="Google" id="ProtNLM"/>
    </source>
</evidence>
<dbReference type="InterPro" id="IPR015421">
    <property type="entry name" value="PyrdxlP-dep_Trfase_major"/>
</dbReference>
<evidence type="ECO:0000256" key="6">
    <source>
        <dbReference type="RuleBase" id="RU003560"/>
    </source>
</evidence>
<evidence type="ECO:0000256" key="5">
    <source>
        <dbReference type="ARBA" id="ARBA00022898"/>
    </source>
</evidence>
<dbReference type="Gene3D" id="3.90.1150.10">
    <property type="entry name" value="Aspartate Aminotransferase, domain 1"/>
    <property type="match status" value="1"/>
</dbReference>
<evidence type="ECO:0000256" key="2">
    <source>
        <dbReference type="ARBA" id="ARBA00008954"/>
    </source>
</evidence>
<comment type="similarity">
    <text evidence="2 6">Belongs to the class-III pyridoxal-phosphate-dependent aminotransferase family.</text>
</comment>
<dbReference type="PANTHER" id="PTHR11986:SF79">
    <property type="entry name" value="ACETYLORNITHINE AMINOTRANSFERASE, MITOCHONDRIAL"/>
    <property type="match status" value="1"/>
</dbReference>
<name>A0A7R9V468_9CHLO</name>
<dbReference type="Pfam" id="PF00202">
    <property type="entry name" value="Aminotran_3"/>
    <property type="match status" value="1"/>
</dbReference>
<dbReference type="EMBL" id="HBEC01009331">
    <property type="protein sequence ID" value="CAD8284239.1"/>
    <property type="molecule type" value="Transcribed_RNA"/>
</dbReference>
<dbReference type="FunFam" id="3.40.640.10:FF:000013">
    <property type="entry name" value="4-aminobutyrate aminotransferase"/>
    <property type="match status" value="1"/>
</dbReference>
<comment type="cofactor">
    <cofactor evidence="1">
        <name>pyridoxal 5'-phosphate</name>
        <dbReference type="ChEBI" id="CHEBI:597326"/>
    </cofactor>
</comment>